<accession>A0A0F9HMB2</accession>
<name>A0A0F9HMB2_9ZZZZ</name>
<organism evidence="2">
    <name type="scientific">marine sediment metagenome</name>
    <dbReference type="NCBI Taxonomy" id="412755"/>
    <lineage>
        <taxon>unclassified sequences</taxon>
        <taxon>metagenomes</taxon>
        <taxon>ecological metagenomes</taxon>
    </lineage>
</organism>
<proteinExistence type="predicted"/>
<protein>
    <recommendedName>
        <fullName evidence="1">Glycosyl transferase family 1 domain-containing protein</fullName>
    </recommendedName>
</protein>
<dbReference type="Pfam" id="PF00534">
    <property type="entry name" value="Glycos_transf_1"/>
    <property type="match status" value="1"/>
</dbReference>
<sequence length="215" mass="24278">MVAKNVPLQKDYPVLFHAYKLFLGMKEVKCNKCGNEFDSNEPEIKCKCGSEDLKITNERRKNTILHCHTNPEELDGYNLNMMVERFGLEGNVFFTQGHNSNFTMPPKRMAELYNWADCLCMASTGESFSLPLIEAMACGKPVISMNFSAPIELITNSGAGLLAEIKGTFTTKLMSDLCFIDELSYAKCMGKIYEDEKLRERLSANALKLTLMRKV</sequence>
<evidence type="ECO:0000313" key="2">
    <source>
        <dbReference type="EMBL" id="KKL76272.1"/>
    </source>
</evidence>
<comment type="caution">
    <text evidence="2">The sequence shown here is derived from an EMBL/GenBank/DDBJ whole genome shotgun (WGS) entry which is preliminary data.</text>
</comment>
<dbReference type="InterPro" id="IPR001296">
    <property type="entry name" value="Glyco_trans_1"/>
</dbReference>
<dbReference type="AlphaFoldDB" id="A0A0F9HMB2"/>
<dbReference type="Gene3D" id="3.40.50.2000">
    <property type="entry name" value="Glycogen Phosphorylase B"/>
    <property type="match status" value="1"/>
</dbReference>
<dbReference type="SUPFAM" id="SSF53756">
    <property type="entry name" value="UDP-Glycosyltransferase/glycogen phosphorylase"/>
    <property type="match status" value="1"/>
</dbReference>
<gene>
    <name evidence="2" type="ORF">LCGC14_2046510</name>
</gene>
<evidence type="ECO:0000259" key="1">
    <source>
        <dbReference type="Pfam" id="PF00534"/>
    </source>
</evidence>
<dbReference type="CDD" id="cd03801">
    <property type="entry name" value="GT4_PimA-like"/>
    <property type="match status" value="1"/>
</dbReference>
<dbReference type="GO" id="GO:0016757">
    <property type="term" value="F:glycosyltransferase activity"/>
    <property type="evidence" value="ECO:0007669"/>
    <property type="project" value="InterPro"/>
</dbReference>
<reference evidence="2" key="1">
    <citation type="journal article" date="2015" name="Nature">
        <title>Complex archaea that bridge the gap between prokaryotes and eukaryotes.</title>
        <authorList>
            <person name="Spang A."/>
            <person name="Saw J.H."/>
            <person name="Jorgensen S.L."/>
            <person name="Zaremba-Niedzwiedzka K."/>
            <person name="Martijn J."/>
            <person name="Lind A.E."/>
            <person name="van Eijk R."/>
            <person name="Schleper C."/>
            <person name="Guy L."/>
            <person name="Ettema T.J."/>
        </authorList>
    </citation>
    <scope>NUCLEOTIDE SEQUENCE</scope>
</reference>
<dbReference type="PANTHER" id="PTHR12526">
    <property type="entry name" value="GLYCOSYLTRANSFERASE"/>
    <property type="match status" value="1"/>
</dbReference>
<dbReference type="EMBL" id="LAZR01024098">
    <property type="protein sequence ID" value="KKL76272.1"/>
    <property type="molecule type" value="Genomic_DNA"/>
</dbReference>
<feature type="domain" description="Glycosyl transferase family 1" evidence="1">
    <location>
        <begin position="79"/>
        <end position="164"/>
    </location>
</feature>